<proteinExistence type="predicted"/>
<name>A0A6N9HGN0_9BURK</name>
<gene>
    <name evidence="2" type="ORF">GTP41_11405</name>
</gene>
<keyword evidence="1" id="KW-0472">Membrane</keyword>
<dbReference type="Pfam" id="PF07301">
    <property type="entry name" value="DUF1453"/>
    <property type="match status" value="1"/>
</dbReference>
<accession>A0A6N9HGN0</accession>
<dbReference type="RefSeq" id="WP_161025706.1">
    <property type="nucleotide sequence ID" value="NZ_WWCJ01000007.1"/>
</dbReference>
<feature type="transmembrane region" description="Helical" evidence="1">
    <location>
        <begin position="143"/>
        <end position="163"/>
    </location>
</feature>
<evidence type="ECO:0008006" key="4">
    <source>
        <dbReference type="Google" id="ProtNLM"/>
    </source>
</evidence>
<keyword evidence="1" id="KW-0812">Transmembrane</keyword>
<keyword evidence="3" id="KW-1185">Reference proteome</keyword>
<feature type="transmembrane region" description="Helical" evidence="1">
    <location>
        <begin position="35"/>
        <end position="55"/>
    </location>
</feature>
<keyword evidence="1" id="KW-1133">Transmembrane helix</keyword>
<reference evidence="2 3" key="1">
    <citation type="submission" date="2019-12" db="EMBL/GenBank/DDBJ databases">
        <title>Novel species isolated from a subtropical stream in China.</title>
        <authorList>
            <person name="Lu H."/>
        </authorList>
    </citation>
    <scope>NUCLEOTIDE SEQUENCE [LARGE SCALE GENOMIC DNA]</scope>
    <source>
        <strain evidence="2 3">DS3</strain>
    </source>
</reference>
<comment type="caution">
    <text evidence="2">The sequence shown here is derived from an EMBL/GenBank/DDBJ whole genome shotgun (WGS) entry which is preliminary data.</text>
</comment>
<protein>
    <recommendedName>
        <fullName evidence="4">DUF1453 domain-containing protein</fullName>
    </recommendedName>
</protein>
<dbReference type="EMBL" id="WWCJ01000007">
    <property type="protein sequence ID" value="MYN02704.1"/>
    <property type="molecule type" value="Genomic_DNA"/>
</dbReference>
<feature type="transmembrane region" description="Helical" evidence="1">
    <location>
        <begin position="61"/>
        <end position="82"/>
    </location>
</feature>
<dbReference type="AlphaFoldDB" id="A0A6N9HGN0"/>
<feature type="transmembrane region" description="Helical" evidence="1">
    <location>
        <begin position="103"/>
        <end position="123"/>
    </location>
</feature>
<evidence type="ECO:0000313" key="3">
    <source>
        <dbReference type="Proteomes" id="UP000448575"/>
    </source>
</evidence>
<organism evidence="2 3">
    <name type="scientific">Pseudoduganella guangdongensis</name>
    <dbReference type="NCBI Taxonomy" id="2692179"/>
    <lineage>
        <taxon>Bacteria</taxon>
        <taxon>Pseudomonadati</taxon>
        <taxon>Pseudomonadota</taxon>
        <taxon>Betaproteobacteria</taxon>
        <taxon>Burkholderiales</taxon>
        <taxon>Oxalobacteraceae</taxon>
        <taxon>Telluria group</taxon>
        <taxon>Pseudoduganella</taxon>
    </lineage>
</organism>
<evidence type="ECO:0000256" key="1">
    <source>
        <dbReference type="SAM" id="Phobius"/>
    </source>
</evidence>
<evidence type="ECO:0000313" key="2">
    <source>
        <dbReference type="EMBL" id="MYN02704.1"/>
    </source>
</evidence>
<dbReference type="InterPro" id="IPR058247">
    <property type="entry name" value="DUF1453"/>
</dbReference>
<dbReference type="Proteomes" id="UP000448575">
    <property type="component" value="Unassembled WGS sequence"/>
</dbReference>
<feature type="transmembrane region" description="Helical" evidence="1">
    <location>
        <begin position="6"/>
        <end position="23"/>
    </location>
</feature>
<sequence length="174" mass="19438">MPLTVTTVVLLILVPVLIWRIYTRLKMVFQRQESVAWRHWVGAAGLPLLLLTAAQSMLNNLPALSLMAGGVLAGAWLATIALKKTRFENTGLKLYFTPPSRTGILVCMLFAARALQIGVEFYINRQSEHPQLINSTAVMQHPLTVIPFGLMLGYLATYSIGLLRWRQSQHRGQV</sequence>